<dbReference type="SUPFAM" id="SSF54518">
    <property type="entry name" value="Tubby C-terminal domain-like"/>
    <property type="match status" value="1"/>
</dbReference>
<dbReference type="Gene3D" id="2.40.160.200">
    <property type="entry name" value="LURP1-related"/>
    <property type="match status" value="1"/>
</dbReference>
<dbReference type="InterPro" id="IPR025659">
    <property type="entry name" value="Tubby-like_C"/>
</dbReference>
<accession>A0ABS7FZF8</accession>
<evidence type="ECO:0000313" key="2">
    <source>
        <dbReference type="EMBL" id="MBW8485651.1"/>
    </source>
</evidence>
<organism evidence="2 3">
    <name type="scientific">Actinomadura parmotrematis</name>
    <dbReference type="NCBI Taxonomy" id="2864039"/>
    <lineage>
        <taxon>Bacteria</taxon>
        <taxon>Bacillati</taxon>
        <taxon>Actinomycetota</taxon>
        <taxon>Actinomycetes</taxon>
        <taxon>Streptosporangiales</taxon>
        <taxon>Thermomonosporaceae</taxon>
        <taxon>Actinomadura</taxon>
    </lineage>
</organism>
<name>A0ABS7FZF8_9ACTN</name>
<dbReference type="InterPro" id="IPR007612">
    <property type="entry name" value="LOR"/>
</dbReference>
<dbReference type="Pfam" id="PF04525">
    <property type="entry name" value="LOR"/>
    <property type="match status" value="1"/>
</dbReference>
<gene>
    <name evidence="2" type="ORF">K1Y72_24940</name>
</gene>
<evidence type="ECO:0000313" key="3">
    <source>
        <dbReference type="Proteomes" id="UP000774570"/>
    </source>
</evidence>
<keyword evidence="3" id="KW-1185">Reference proteome</keyword>
<evidence type="ECO:0000256" key="1">
    <source>
        <dbReference type="ARBA" id="ARBA00005437"/>
    </source>
</evidence>
<dbReference type="EMBL" id="JAIBOA010000017">
    <property type="protein sequence ID" value="MBW8485651.1"/>
    <property type="molecule type" value="Genomic_DNA"/>
</dbReference>
<sequence length="163" mass="18175">MKFKVRDRVFGIGDDYWIEDEAGRRAFLVDGKALRLRQTFELKAADGSVAAVVKKKVLSLHKAMAVERDGEPLATVRKKHLSVLRDRFKVELADGAEWSVKGDIIDKEYEVDGPDGPVAAISRKWFRIRDTYAVEVADGYDVPLVLAVAVAVDALNEEKDEDG</sequence>
<dbReference type="RefSeq" id="WP_220168883.1">
    <property type="nucleotide sequence ID" value="NZ_JAIBOA010000017.1"/>
</dbReference>
<comment type="similarity">
    <text evidence="1">Belongs to the LOR family.</text>
</comment>
<dbReference type="InterPro" id="IPR038595">
    <property type="entry name" value="LOR_sf"/>
</dbReference>
<dbReference type="Proteomes" id="UP000774570">
    <property type="component" value="Unassembled WGS sequence"/>
</dbReference>
<reference evidence="2 3" key="1">
    <citation type="submission" date="2021-07" db="EMBL/GenBank/DDBJ databases">
        <title>Actinomadura sp. PM05-2 isolated from lichen.</title>
        <authorList>
            <person name="Somphong A."/>
            <person name="Phongsopitanun W."/>
            <person name="Tanasupawat S."/>
            <person name="Peongsungnone V."/>
        </authorList>
    </citation>
    <scope>NUCLEOTIDE SEQUENCE [LARGE SCALE GENOMIC DNA]</scope>
    <source>
        <strain evidence="2 3">PM05-2</strain>
    </source>
</reference>
<protein>
    <submittedName>
        <fullName evidence="2">LURP-one-related family protein</fullName>
    </submittedName>
</protein>
<proteinExistence type="inferred from homology"/>
<comment type="caution">
    <text evidence="2">The sequence shown here is derived from an EMBL/GenBank/DDBJ whole genome shotgun (WGS) entry which is preliminary data.</text>
</comment>